<dbReference type="PANTHER" id="PTHR43591:SF24">
    <property type="entry name" value="2-METHOXY-6-POLYPRENYL-1,4-BENZOQUINOL METHYLASE, MITOCHONDRIAL"/>
    <property type="match status" value="1"/>
</dbReference>
<dbReference type="PANTHER" id="PTHR43591">
    <property type="entry name" value="METHYLTRANSFERASE"/>
    <property type="match status" value="1"/>
</dbReference>
<dbReference type="AlphaFoldDB" id="A0AAW1RTM5"/>
<dbReference type="InterPro" id="IPR004033">
    <property type="entry name" value="UbiE/COQ5_MeTrFase"/>
</dbReference>
<evidence type="ECO:0008006" key="6">
    <source>
        <dbReference type="Google" id="ProtNLM"/>
    </source>
</evidence>
<keyword evidence="2" id="KW-0808">Transferase</keyword>
<evidence type="ECO:0000256" key="2">
    <source>
        <dbReference type="ARBA" id="ARBA00022679"/>
    </source>
</evidence>
<dbReference type="InterPro" id="IPR029063">
    <property type="entry name" value="SAM-dependent_MTases_sf"/>
</dbReference>
<comment type="caution">
    <text evidence="4">The sequence shown here is derived from an EMBL/GenBank/DDBJ whole genome shotgun (WGS) entry which is preliminary data.</text>
</comment>
<evidence type="ECO:0000256" key="1">
    <source>
        <dbReference type="ARBA" id="ARBA00022603"/>
    </source>
</evidence>
<dbReference type="GO" id="GO:0032259">
    <property type="term" value="P:methylation"/>
    <property type="evidence" value="ECO:0007669"/>
    <property type="project" value="UniProtKB-KW"/>
</dbReference>
<protein>
    <recommendedName>
        <fullName evidence="6">2-phytyl-1,4-beta-naphthoquinone methyltransferase, chloroplastic</fullName>
    </recommendedName>
</protein>
<evidence type="ECO:0000256" key="3">
    <source>
        <dbReference type="ARBA" id="ARBA00022691"/>
    </source>
</evidence>
<keyword evidence="3" id="KW-0949">S-adenosyl-L-methionine</keyword>
<dbReference type="Proteomes" id="UP001445335">
    <property type="component" value="Unassembled WGS sequence"/>
</dbReference>
<evidence type="ECO:0000313" key="5">
    <source>
        <dbReference type="Proteomes" id="UP001445335"/>
    </source>
</evidence>
<dbReference type="GO" id="GO:0008168">
    <property type="term" value="F:methyltransferase activity"/>
    <property type="evidence" value="ECO:0007669"/>
    <property type="project" value="UniProtKB-KW"/>
</dbReference>
<reference evidence="4 5" key="1">
    <citation type="journal article" date="2024" name="Nat. Commun.">
        <title>Phylogenomics reveals the evolutionary origins of lichenization in chlorophyte algae.</title>
        <authorList>
            <person name="Puginier C."/>
            <person name="Libourel C."/>
            <person name="Otte J."/>
            <person name="Skaloud P."/>
            <person name="Haon M."/>
            <person name="Grisel S."/>
            <person name="Petersen M."/>
            <person name="Berrin J.G."/>
            <person name="Delaux P.M."/>
            <person name="Dal Grande F."/>
            <person name="Keller J."/>
        </authorList>
    </citation>
    <scope>NUCLEOTIDE SEQUENCE [LARGE SCALE GENOMIC DNA]</scope>
    <source>
        <strain evidence="4 5">SAG 245.80</strain>
    </source>
</reference>
<name>A0AAW1RTM5_9CHLO</name>
<sequence>MAVRWSGAAPGSRVLDVCCGSGDLTFRAAEAAGPSGEVVGLDFAAEMLADAAHREEVSQHRRRKSAPISWVQGDAMELPFEDGSFDAATMGYGLRNVTDKQQALAELHRVLRPGCRVAILDFNNARARPAVAAFQGWCLDNVVVPVAHWKGVGPEYEYLRPSIQQFATGPEQEALALAAGFIKAVHYETGLGLMGVLVAQA</sequence>
<organism evidence="4 5">
    <name type="scientific">Elliptochloris bilobata</name>
    <dbReference type="NCBI Taxonomy" id="381761"/>
    <lineage>
        <taxon>Eukaryota</taxon>
        <taxon>Viridiplantae</taxon>
        <taxon>Chlorophyta</taxon>
        <taxon>core chlorophytes</taxon>
        <taxon>Trebouxiophyceae</taxon>
        <taxon>Trebouxiophyceae incertae sedis</taxon>
        <taxon>Elliptochloris clade</taxon>
        <taxon>Elliptochloris</taxon>
    </lineage>
</organism>
<dbReference type="Gene3D" id="3.40.50.150">
    <property type="entry name" value="Vaccinia Virus protein VP39"/>
    <property type="match status" value="1"/>
</dbReference>
<accession>A0AAW1RTM5</accession>
<keyword evidence="5" id="KW-1185">Reference proteome</keyword>
<proteinExistence type="predicted"/>
<gene>
    <name evidence="4" type="ORF">WJX81_006187</name>
</gene>
<dbReference type="SUPFAM" id="SSF53335">
    <property type="entry name" value="S-adenosyl-L-methionine-dependent methyltransferases"/>
    <property type="match status" value="1"/>
</dbReference>
<evidence type="ECO:0000313" key="4">
    <source>
        <dbReference type="EMBL" id="KAK9837147.1"/>
    </source>
</evidence>
<dbReference type="PROSITE" id="PS51608">
    <property type="entry name" value="SAM_MT_UBIE"/>
    <property type="match status" value="1"/>
</dbReference>
<keyword evidence="1" id="KW-0489">Methyltransferase</keyword>
<dbReference type="CDD" id="cd02440">
    <property type="entry name" value="AdoMet_MTases"/>
    <property type="match status" value="1"/>
</dbReference>
<dbReference type="NCBIfam" id="TIGR01934">
    <property type="entry name" value="MenG_MenH_UbiE"/>
    <property type="match status" value="1"/>
</dbReference>
<dbReference type="Pfam" id="PF01209">
    <property type="entry name" value="Ubie_methyltran"/>
    <property type="match status" value="1"/>
</dbReference>
<dbReference type="EMBL" id="JALJOU010000023">
    <property type="protein sequence ID" value="KAK9837147.1"/>
    <property type="molecule type" value="Genomic_DNA"/>
</dbReference>